<dbReference type="Proteomes" id="UP000586722">
    <property type="component" value="Unassembled WGS sequence"/>
</dbReference>
<evidence type="ECO:0000313" key="3">
    <source>
        <dbReference type="Proteomes" id="UP000586722"/>
    </source>
</evidence>
<dbReference type="SFLD" id="SFLDF00158">
    <property type="entry name" value="5-methylthio-D-ribulose_1-phos"/>
    <property type="match status" value="1"/>
</dbReference>
<protein>
    <submittedName>
        <fullName evidence="2">Ribulose 1,5-bisphosphate carboxylase</fullName>
    </submittedName>
</protein>
<organism evidence="2 3">
    <name type="scientific">Pannonibacter tanglangensis</name>
    <dbReference type="NCBI Taxonomy" id="2750084"/>
    <lineage>
        <taxon>Bacteria</taxon>
        <taxon>Pseudomonadati</taxon>
        <taxon>Pseudomonadota</taxon>
        <taxon>Alphaproteobacteria</taxon>
        <taxon>Hyphomicrobiales</taxon>
        <taxon>Stappiaceae</taxon>
        <taxon>Pannonibacter</taxon>
    </lineage>
</organism>
<accession>A0A7X5J812</accession>
<name>A0A7X5J812_9HYPH</name>
<dbReference type="SUPFAM" id="SSF54966">
    <property type="entry name" value="RuBisCO, large subunit, small (N-terminal) domain"/>
    <property type="match status" value="1"/>
</dbReference>
<dbReference type="SUPFAM" id="SSF51649">
    <property type="entry name" value="RuBisCo, C-terminal domain"/>
    <property type="match status" value="1"/>
</dbReference>
<dbReference type="GO" id="GO:0016984">
    <property type="term" value="F:ribulose-bisphosphate carboxylase activity"/>
    <property type="evidence" value="ECO:0007669"/>
    <property type="project" value="InterPro"/>
</dbReference>
<dbReference type="Pfam" id="PF00016">
    <property type="entry name" value="RuBisCO_large"/>
    <property type="match status" value="1"/>
</dbReference>
<comment type="caution">
    <text evidence="2">The sequence shown here is derived from an EMBL/GenBank/DDBJ whole genome shotgun (WGS) entry which is preliminary data.</text>
</comment>
<dbReference type="Gene3D" id="3.20.20.110">
    <property type="entry name" value="Ribulose bisphosphate carboxylase, large subunit, C-terminal domain"/>
    <property type="match status" value="1"/>
</dbReference>
<sequence length="375" mass="40027">MRFAVTYRIFAATEAEARQRAAEIALEQTVEVPRDVVPDGYIADEIIGRIEEVGRESEATFRAVISYSPDSAGFEIAQFFNVIFGNSSIQRGLKVIDIALGATMQARHPGPRFGIEGIRRLAGRPTGGMIAPVLKPQGLGADALARIAYLCAKGGADIVKEDHGIMNQPMAPFRERVEKTAAALARAERETGRRALYFPSLPGDPQDMDANVRFARDAGADGILIMPGLLGFGIVARIAADERLAMPVMTHPSFLGPYVLSPDTGFTHAMMFGTLQRIAGSDISVFPNVGGRFGFTVAECQSIADACRSTSGPGRAMLPSPGGGMSVERAGDMARMYGSDVVYLLGGSLLRLGDDIGTGITAMRQALDEVEREQG</sequence>
<dbReference type="GO" id="GO:0015977">
    <property type="term" value="P:carbon fixation"/>
    <property type="evidence" value="ECO:0007669"/>
    <property type="project" value="InterPro"/>
</dbReference>
<dbReference type="PANTHER" id="PTHR42704">
    <property type="entry name" value="RIBULOSE BISPHOSPHATE CARBOXYLASE"/>
    <property type="match status" value="1"/>
</dbReference>
<dbReference type="InterPro" id="IPR036376">
    <property type="entry name" value="RuBisCO_lsu_C_sf"/>
</dbReference>
<feature type="domain" description="Ribulose bisphosphate carboxylase large subunit C-terminal" evidence="1">
    <location>
        <begin position="121"/>
        <end position="282"/>
    </location>
</feature>
<dbReference type="InterPro" id="IPR036422">
    <property type="entry name" value="RuBisCO_lsu_N_sf"/>
</dbReference>
<gene>
    <name evidence="2" type="ORF">GWI72_00495</name>
</gene>
<dbReference type="EMBL" id="JAABLQ010000001">
    <property type="protein sequence ID" value="NBN76740.1"/>
    <property type="molecule type" value="Genomic_DNA"/>
</dbReference>
<dbReference type="CDD" id="cd08210">
    <property type="entry name" value="RLP_RrRLP"/>
    <property type="match status" value="1"/>
</dbReference>
<dbReference type="Gene3D" id="3.30.70.150">
    <property type="entry name" value="RuBisCO large subunit, N-terminal domain"/>
    <property type="match status" value="1"/>
</dbReference>
<proteinExistence type="predicted"/>
<evidence type="ECO:0000259" key="1">
    <source>
        <dbReference type="Pfam" id="PF00016"/>
    </source>
</evidence>
<dbReference type="InterPro" id="IPR033966">
    <property type="entry name" value="RuBisCO"/>
</dbReference>
<keyword evidence="3" id="KW-1185">Reference proteome</keyword>
<dbReference type="PANTHER" id="PTHR42704:SF17">
    <property type="entry name" value="RIBULOSE BISPHOSPHATE CARBOXYLASE LARGE CHAIN"/>
    <property type="match status" value="1"/>
</dbReference>
<dbReference type="RefSeq" id="WP_161707447.1">
    <property type="nucleotide sequence ID" value="NZ_JAABLQ010000001.1"/>
</dbReference>
<reference evidence="3" key="1">
    <citation type="submission" date="2020-01" db="EMBL/GenBank/DDBJ databases">
        <authorList>
            <person name="Fang Y."/>
            <person name="Sun R."/>
            <person name="Nie L."/>
            <person name="He J."/>
            <person name="Hao L."/>
            <person name="Wang L."/>
            <person name="Su S."/>
            <person name="Lv E."/>
            <person name="Zhang Z."/>
            <person name="Xie R."/>
            <person name="Liu H."/>
        </authorList>
    </citation>
    <scope>NUCLEOTIDE SEQUENCE [LARGE SCALE GENOMIC DNA]</scope>
    <source>
        <strain evidence="3">XCT-53</strain>
    </source>
</reference>
<dbReference type="AlphaFoldDB" id="A0A7X5J812"/>
<dbReference type="GO" id="GO:0000287">
    <property type="term" value="F:magnesium ion binding"/>
    <property type="evidence" value="ECO:0007669"/>
    <property type="project" value="InterPro"/>
</dbReference>
<evidence type="ECO:0000313" key="2">
    <source>
        <dbReference type="EMBL" id="NBN76740.1"/>
    </source>
</evidence>
<dbReference type="InterPro" id="IPR000685">
    <property type="entry name" value="RuBisCO_lsu_C"/>
</dbReference>
<dbReference type="SFLD" id="SFLDS00014">
    <property type="entry name" value="RuBisCO"/>
    <property type="match status" value="1"/>
</dbReference>
<dbReference type="SFLD" id="SFLDG00301">
    <property type="entry name" value="RuBisCO-like_proteins"/>
    <property type="match status" value="1"/>
</dbReference>